<evidence type="ECO:0000256" key="16">
    <source>
        <dbReference type="ARBA" id="ARBA00023221"/>
    </source>
</evidence>
<sequence length="396" mass="43404">MISNQDSIIQVSAPGKIILFGEHAVVLEKTAIASALSLRTTVTFTPNTNNTLLLDFPDLPGFGIREWSLDEFKKLDHFPNDVDLLKPIECNELFQKELNKIIDIKGIHTFLFLFCALTKCNKAYNIKITSDLPIGAGLGSSASFCVSICAGLLKAFDTYICGGCKQCVDNGIVIDQQKQQQQFCDEQLNLINLWSLQGEKIMHGTPSGIDNAVATFGKALTFTRKNGYKILDKGIPPLRILITNTKVSRSTKTLVEGVIQRSKLFPTLIDPVSNLIDTISTQCIESFNQYHTDKDNDKLQQTMDLMFDMNQHLLSGCYGVGHSSIDTIVSITKSLGFHTKLTGAGGGGCVITLLKQDTTLDQLSSLKSTLSSNGFESWEATIGDPGVLINIFPIQK</sequence>
<reference evidence="21 22" key="1">
    <citation type="submission" date="2023-11" db="EMBL/GenBank/DDBJ databases">
        <title>Dfirmibasis_genome.</title>
        <authorList>
            <person name="Edelbroek B."/>
            <person name="Kjellin J."/>
            <person name="Jerlstrom-Hultqvist J."/>
            <person name="Soderbom F."/>
        </authorList>
    </citation>
    <scope>NUCLEOTIDE SEQUENCE [LARGE SCALE GENOMIC DNA]</scope>
    <source>
        <strain evidence="21 22">TNS-C-14</strain>
    </source>
</reference>
<dbReference type="PANTHER" id="PTHR43290">
    <property type="entry name" value="MEVALONATE KINASE"/>
    <property type="match status" value="1"/>
</dbReference>
<evidence type="ECO:0000256" key="12">
    <source>
        <dbReference type="ARBA" id="ARBA00022955"/>
    </source>
</evidence>
<dbReference type="Gene3D" id="3.30.230.10">
    <property type="match status" value="1"/>
</dbReference>
<keyword evidence="10 18" id="KW-0067">ATP-binding</keyword>
<dbReference type="InterPro" id="IPR006203">
    <property type="entry name" value="GHMP_knse_ATP-bd_CS"/>
</dbReference>
<dbReference type="GO" id="GO:0005524">
    <property type="term" value="F:ATP binding"/>
    <property type="evidence" value="ECO:0007669"/>
    <property type="project" value="UniProtKB-KW"/>
</dbReference>
<dbReference type="Pfam" id="PF08544">
    <property type="entry name" value="GHMP_kinases_C"/>
    <property type="match status" value="1"/>
</dbReference>
<keyword evidence="15 18" id="KW-1207">Sterol metabolism</keyword>
<dbReference type="Gene3D" id="3.30.70.890">
    <property type="entry name" value="GHMP kinase, C-terminal domain"/>
    <property type="match status" value="1"/>
</dbReference>
<evidence type="ECO:0000256" key="9">
    <source>
        <dbReference type="ARBA" id="ARBA00022777"/>
    </source>
</evidence>
<dbReference type="SUPFAM" id="SSF54211">
    <property type="entry name" value="Ribosomal protein S5 domain 2-like"/>
    <property type="match status" value="1"/>
</dbReference>
<dbReference type="InterPro" id="IPR020568">
    <property type="entry name" value="Ribosomal_Su5_D2-typ_SF"/>
</dbReference>
<accession>A0AAN7TSC9</accession>
<organism evidence="21 22">
    <name type="scientific">Dictyostelium firmibasis</name>
    <dbReference type="NCBI Taxonomy" id="79012"/>
    <lineage>
        <taxon>Eukaryota</taxon>
        <taxon>Amoebozoa</taxon>
        <taxon>Evosea</taxon>
        <taxon>Eumycetozoa</taxon>
        <taxon>Dictyostelia</taxon>
        <taxon>Dictyosteliales</taxon>
        <taxon>Dictyosteliaceae</taxon>
        <taxon>Dictyostelium</taxon>
    </lineage>
</organism>
<comment type="caution">
    <text evidence="21">The sequence shown here is derived from an EMBL/GenBank/DDBJ whole genome shotgun (WGS) entry which is preliminary data.</text>
</comment>
<dbReference type="GO" id="GO:0019287">
    <property type="term" value="P:isopentenyl diphosphate biosynthetic process, mevalonate pathway"/>
    <property type="evidence" value="ECO:0007669"/>
    <property type="project" value="TreeGrafter"/>
</dbReference>
<dbReference type="EMBL" id="JAVFKY010000006">
    <property type="protein sequence ID" value="KAK5574857.1"/>
    <property type="molecule type" value="Genomic_DNA"/>
</dbReference>
<keyword evidence="4 18" id="KW-0963">Cytoplasm</keyword>
<dbReference type="PANTHER" id="PTHR43290:SF2">
    <property type="entry name" value="MEVALONATE KINASE"/>
    <property type="match status" value="1"/>
</dbReference>
<evidence type="ECO:0000256" key="8">
    <source>
        <dbReference type="ARBA" id="ARBA00022741"/>
    </source>
</evidence>
<evidence type="ECO:0000256" key="5">
    <source>
        <dbReference type="ARBA" id="ARBA00022516"/>
    </source>
</evidence>
<keyword evidence="16 18" id="KW-0753">Steroid metabolism</keyword>
<evidence type="ECO:0000256" key="6">
    <source>
        <dbReference type="ARBA" id="ARBA00022679"/>
    </source>
</evidence>
<evidence type="ECO:0000256" key="10">
    <source>
        <dbReference type="ARBA" id="ARBA00022840"/>
    </source>
</evidence>
<dbReference type="FunFam" id="3.30.230.10:FF:000156">
    <property type="entry name" value="Mevalonate kinase"/>
    <property type="match status" value="1"/>
</dbReference>
<dbReference type="SUPFAM" id="SSF55060">
    <property type="entry name" value="GHMP Kinase, C-terminal domain"/>
    <property type="match status" value="1"/>
</dbReference>
<evidence type="ECO:0000259" key="20">
    <source>
        <dbReference type="Pfam" id="PF08544"/>
    </source>
</evidence>
<dbReference type="InterPro" id="IPR014721">
    <property type="entry name" value="Ribsml_uS5_D2-typ_fold_subgr"/>
</dbReference>
<keyword evidence="11" id="KW-0460">Magnesium</keyword>
<feature type="domain" description="GHMP kinase C-terminal" evidence="20">
    <location>
        <begin position="303"/>
        <end position="363"/>
    </location>
</feature>
<evidence type="ECO:0000256" key="2">
    <source>
        <dbReference type="ARBA" id="ARBA00006495"/>
    </source>
</evidence>
<dbReference type="PROSITE" id="PS00627">
    <property type="entry name" value="GHMP_KINASES_ATP"/>
    <property type="match status" value="1"/>
</dbReference>
<keyword evidence="12 18" id="KW-0752">Steroid biosynthesis</keyword>
<keyword evidence="9 18" id="KW-0418">Kinase</keyword>
<dbReference type="GO" id="GO:0046872">
    <property type="term" value="F:metal ion binding"/>
    <property type="evidence" value="ECO:0007669"/>
    <property type="project" value="UniProtKB-KW"/>
</dbReference>
<dbReference type="GO" id="GO:0005829">
    <property type="term" value="C:cytosol"/>
    <property type="evidence" value="ECO:0007669"/>
    <property type="project" value="TreeGrafter"/>
</dbReference>
<dbReference type="Pfam" id="PF00288">
    <property type="entry name" value="GHMP_kinases_N"/>
    <property type="match status" value="1"/>
</dbReference>
<dbReference type="NCBIfam" id="TIGR00549">
    <property type="entry name" value="mevalon_kin"/>
    <property type="match status" value="1"/>
</dbReference>
<evidence type="ECO:0000256" key="7">
    <source>
        <dbReference type="ARBA" id="ARBA00022723"/>
    </source>
</evidence>
<keyword evidence="6 18" id="KW-0808">Transferase</keyword>
<dbReference type="PRINTS" id="PR00959">
    <property type="entry name" value="MEVGALKINASE"/>
</dbReference>
<dbReference type="InterPro" id="IPR013750">
    <property type="entry name" value="GHMP_kinase_C_dom"/>
</dbReference>
<evidence type="ECO:0000259" key="19">
    <source>
        <dbReference type="Pfam" id="PF00288"/>
    </source>
</evidence>
<dbReference type="EC" id="2.7.1.36" evidence="3 18"/>
<proteinExistence type="inferred from homology"/>
<dbReference type="InterPro" id="IPR006205">
    <property type="entry name" value="Mev_gal_kin"/>
</dbReference>
<evidence type="ECO:0000256" key="17">
    <source>
        <dbReference type="ARBA" id="ARBA00029438"/>
    </source>
</evidence>
<dbReference type="Proteomes" id="UP001344447">
    <property type="component" value="Unassembled WGS sequence"/>
</dbReference>
<comment type="similarity">
    <text evidence="2 18">Belongs to the GHMP kinase family. Mevalonate kinase subfamily.</text>
</comment>
<dbReference type="FunFam" id="3.30.70.890:FF:000003">
    <property type="entry name" value="Mevalonate kinase"/>
    <property type="match status" value="1"/>
</dbReference>
<evidence type="ECO:0000313" key="21">
    <source>
        <dbReference type="EMBL" id="KAK5574857.1"/>
    </source>
</evidence>
<keyword evidence="14 18" id="KW-0443">Lipid metabolism</keyword>
<evidence type="ECO:0000256" key="13">
    <source>
        <dbReference type="ARBA" id="ARBA00023011"/>
    </source>
</evidence>
<comment type="pathway">
    <text evidence="17 18">Isoprenoid biosynthesis; isopentenyl diphosphate biosynthesis via mevalonate pathway; isopentenyl diphosphate from (R)-mevalonate: step 1/3.</text>
</comment>
<evidence type="ECO:0000256" key="18">
    <source>
        <dbReference type="RuleBase" id="RU363087"/>
    </source>
</evidence>
<dbReference type="GO" id="GO:0016126">
    <property type="term" value="P:sterol biosynthetic process"/>
    <property type="evidence" value="ECO:0007669"/>
    <property type="project" value="UniProtKB-KW"/>
</dbReference>
<dbReference type="GO" id="GO:0004496">
    <property type="term" value="F:mevalonate kinase activity"/>
    <property type="evidence" value="ECO:0007669"/>
    <property type="project" value="UniProtKB-EC"/>
</dbReference>
<evidence type="ECO:0000256" key="11">
    <source>
        <dbReference type="ARBA" id="ARBA00022842"/>
    </source>
</evidence>
<dbReference type="AlphaFoldDB" id="A0AAN7TSC9"/>
<keyword evidence="7" id="KW-0479">Metal-binding</keyword>
<dbReference type="InterPro" id="IPR036554">
    <property type="entry name" value="GHMP_kinase_C_sf"/>
</dbReference>
<keyword evidence="8 18" id="KW-0547">Nucleotide-binding</keyword>
<keyword evidence="5 18" id="KW-0444">Lipid biosynthesis</keyword>
<comment type="catalytic activity">
    <reaction evidence="18">
        <text>(R)-mevalonate + ATP = (R)-5-phosphomevalonate + ADP + H(+)</text>
        <dbReference type="Rhea" id="RHEA:17065"/>
        <dbReference type="ChEBI" id="CHEBI:15378"/>
        <dbReference type="ChEBI" id="CHEBI:30616"/>
        <dbReference type="ChEBI" id="CHEBI:36464"/>
        <dbReference type="ChEBI" id="CHEBI:58146"/>
        <dbReference type="ChEBI" id="CHEBI:456216"/>
        <dbReference type="EC" id="2.7.1.36"/>
    </reaction>
</comment>
<feature type="domain" description="GHMP kinase N-terminal" evidence="19">
    <location>
        <begin position="119"/>
        <end position="157"/>
    </location>
</feature>
<evidence type="ECO:0000256" key="14">
    <source>
        <dbReference type="ARBA" id="ARBA00023098"/>
    </source>
</evidence>
<comment type="subcellular location">
    <subcellularLocation>
        <location evidence="1 18">Cytoplasm</location>
    </subcellularLocation>
</comment>
<gene>
    <name evidence="21" type="ORF">RB653_010111</name>
</gene>
<name>A0AAN7TSC9_9MYCE</name>
<evidence type="ECO:0000256" key="4">
    <source>
        <dbReference type="ARBA" id="ARBA00022490"/>
    </source>
</evidence>
<dbReference type="InterPro" id="IPR006204">
    <property type="entry name" value="GHMP_kinase_N_dom"/>
</dbReference>
<protein>
    <recommendedName>
        <fullName evidence="3 18">Mevalonate kinase</fullName>
        <shortName evidence="18">MK</shortName>
        <ecNumber evidence="3 18">2.7.1.36</ecNumber>
    </recommendedName>
</protein>
<evidence type="ECO:0000313" key="22">
    <source>
        <dbReference type="Proteomes" id="UP001344447"/>
    </source>
</evidence>
<keyword evidence="13 18" id="KW-0756">Sterol biosynthesis</keyword>
<evidence type="ECO:0000256" key="15">
    <source>
        <dbReference type="ARBA" id="ARBA00023166"/>
    </source>
</evidence>
<keyword evidence="22" id="KW-1185">Reference proteome</keyword>
<evidence type="ECO:0000256" key="3">
    <source>
        <dbReference type="ARBA" id="ARBA00012103"/>
    </source>
</evidence>
<evidence type="ECO:0000256" key="1">
    <source>
        <dbReference type="ARBA" id="ARBA00004496"/>
    </source>
</evidence>